<dbReference type="EMBL" id="AP025730">
    <property type="protein sequence ID" value="BDI03475.1"/>
    <property type="molecule type" value="Genomic_DNA"/>
</dbReference>
<keyword evidence="1" id="KW-0472">Membrane</keyword>
<keyword evidence="1" id="KW-1133">Transmembrane helix</keyword>
<evidence type="ECO:0008006" key="4">
    <source>
        <dbReference type="Google" id="ProtNLM"/>
    </source>
</evidence>
<dbReference type="RefSeq" id="WP_251971762.1">
    <property type="nucleotide sequence ID" value="NZ_AP025730.1"/>
</dbReference>
<dbReference type="Proteomes" id="UP001057498">
    <property type="component" value="Chromosome"/>
</dbReference>
<feature type="transmembrane region" description="Helical" evidence="1">
    <location>
        <begin position="127"/>
        <end position="149"/>
    </location>
</feature>
<keyword evidence="3" id="KW-1185">Reference proteome</keyword>
<evidence type="ECO:0000313" key="2">
    <source>
        <dbReference type="EMBL" id="BDI03475.1"/>
    </source>
</evidence>
<gene>
    <name evidence="2" type="ORF">CATMQ487_04450</name>
</gene>
<feature type="transmembrane region" description="Helical" evidence="1">
    <location>
        <begin position="48"/>
        <end position="66"/>
    </location>
</feature>
<protein>
    <recommendedName>
        <fullName evidence="4">DUF2214 family protein</fullName>
    </recommendedName>
</protein>
<proteinExistence type="predicted"/>
<feature type="transmembrane region" description="Helical" evidence="1">
    <location>
        <begin position="6"/>
        <end position="28"/>
    </location>
</feature>
<keyword evidence="1" id="KW-0812">Transmembrane</keyword>
<evidence type="ECO:0000256" key="1">
    <source>
        <dbReference type="SAM" id="Phobius"/>
    </source>
</evidence>
<reference evidence="2" key="1">
    <citation type="submission" date="2022-04" db="EMBL/GenBank/DDBJ databases">
        <title>Whole genome sequence of Sphaerotilus sp. FB-5.</title>
        <authorList>
            <person name="Takeda M."/>
            <person name="Narihara S."/>
            <person name="Akimoto M."/>
            <person name="Akimoto R."/>
            <person name="Nishiyashiki S."/>
            <person name="Murakami T."/>
        </authorList>
    </citation>
    <scope>NUCLEOTIDE SEQUENCE</scope>
    <source>
        <strain evidence="2">FB-5</strain>
    </source>
</reference>
<sequence length="151" mass="17027">MWTEALLAYAHLACVLGWVVFVTSQAALARSEWLNAAVLERLLRVDRILWICWAALLLSGLARAFWGVKGAGWYWSQPLLHTKLTLLLALGAAAWPNTRAYTRWLAQWRSEGRLPAAEEVDVVRRRVMVIAHVMLLIPLLAVALARGLFTR</sequence>
<organism evidence="2 3">
    <name type="scientific">Sphaerotilus microaerophilus</name>
    <dbReference type="NCBI Taxonomy" id="2914710"/>
    <lineage>
        <taxon>Bacteria</taxon>
        <taxon>Pseudomonadati</taxon>
        <taxon>Pseudomonadota</taxon>
        <taxon>Betaproteobacteria</taxon>
        <taxon>Burkholderiales</taxon>
        <taxon>Sphaerotilaceae</taxon>
        <taxon>Sphaerotilus</taxon>
    </lineage>
</organism>
<dbReference type="InterPro" id="IPR018706">
    <property type="entry name" value="DUF2214_membrane"/>
</dbReference>
<accession>A0ABM7YGJ6</accession>
<dbReference type="Pfam" id="PF09980">
    <property type="entry name" value="DUF2214"/>
    <property type="match status" value="1"/>
</dbReference>
<evidence type="ECO:0000313" key="3">
    <source>
        <dbReference type="Proteomes" id="UP001057498"/>
    </source>
</evidence>
<name>A0ABM7YGJ6_9BURK</name>